<feature type="transmembrane region" description="Helical" evidence="1">
    <location>
        <begin position="235"/>
        <end position="259"/>
    </location>
</feature>
<evidence type="ECO:0000256" key="1">
    <source>
        <dbReference type="SAM" id="Phobius"/>
    </source>
</evidence>
<keyword evidence="3" id="KW-1185">Reference proteome</keyword>
<feature type="transmembrane region" description="Helical" evidence="1">
    <location>
        <begin position="27"/>
        <end position="48"/>
    </location>
</feature>
<name>A0A0S4LL67_9BACT</name>
<gene>
    <name evidence="2" type="ORF">COMA1_50045</name>
</gene>
<feature type="transmembrane region" description="Helical" evidence="1">
    <location>
        <begin position="122"/>
        <end position="139"/>
    </location>
</feature>
<feature type="transmembrane region" description="Helical" evidence="1">
    <location>
        <begin position="172"/>
        <end position="194"/>
    </location>
</feature>
<dbReference type="AlphaFoldDB" id="A0A0S4LL67"/>
<evidence type="ECO:0000313" key="2">
    <source>
        <dbReference type="EMBL" id="CUS38323.1"/>
    </source>
</evidence>
<protein>
    <submittedName>
        <fullName evidence="2">Uncharacterized protein</fullName>
    </submittedName>
</protein>
<keyword evidence="1" id="KW-0472">Membrane</keyword>
<dbReference type="OrthoDB" id="9784964at2"/>
<organism evidence="2 3">
    <name type="scientific">Candidatus Nitrospira nitrosa</name>
    <dbReference type="NCBI Taxonomy" id="1742972"/>
    <lineage>
        <taxon>Bacteria</taxon>
        <taxon>Pseudomonadati</taxon>
        <taxon>Nitrospirota</taxon>
        <taxon>Nitrospiria</taxon>
        <taxon>Nitrospirales</taxon>
        <taxon>Nitrospiraceae</taxon>
        <taxon>Nitrospira</taxon>
    </lineage>
</organism>
<reference evidence="2 3" key="1">
    <citation type="submission" date="2015-10" db="EMBL/GenBank/DDBJ databases">
        <authorList>
            <person name="Gilbert D.G."/>
        </authorList>
    </citation>
    <scope>NUCLEOTIDE SEQUENCE [LARGE SCALE GENOMIC DNA]</scope>
    <source>
        <strain evidence="2">COMA1</strain>
    </source>
</reference>
<dbReference type="Proteomes" id="UP000199032">
    <property type="component" value="Unassembled WGS sequence"/>
</dbReference>
<keyword evidence="1" id="KW-1133">Transmembrane helix</keyword>
<feature type="transmembrane region" description="Helical" evidence="1">
    <location>
        <begin position="206"/>
        <end position="223"/>
    </location>
</feature>
<keyword evidence="1" id="KW-0812">Transmembrane</keyword>
<feature type="transmembrane region" description="Helical" evidence="1">
    <location>
        <begin position="55"/>
        <end position="73"/>
    </location>
</feature>
<dbReference type="STRING" id="1742972.COMA1_50045"/>
<proteinExistence type="predicted"/>
<accession>A0A0S4LL67</accession>
<evidence type="ECO:0000313" key="3">
    <source>
        <dbReference type="Proteomes" id="UP000199032"/>
    </source>
</evidence>
<sequence length="277" mass="30682">MSNLTSATVQLYRHVLRVTWRSLTKSWIAMVALVLFGLLFVGIARIAAPLGMAGGFLLGMVNALLVGATLRLIEQSLSASRTLGFKDVTESFGHYFWDVIGVGFVLWLPTLLLDLGLQANPAYGQFLLSAFLLLVFILLNPTPEVIYQVRHDSTLDVFKTSYEFVVEHWIEWFLPFVLLILPVVLSPSGLQEFFSLSGRAGRGAGLDFLQILMLPLTAIGGWLSYIGLDSEGQEIVLLLLTPPVAMAILLFRGHLFAALHGSSRRQRLFSDQFGTRQ</sequence>
<dbReference type="EMBL" id="CZQA01000011">
    <property type="protein sequence ID" value="CUS38323.1"/>
    <property type="molecule type" value="Genomic_DNA"/>
</dbReference>
<dbReference type="RefSeq" id="WP_141654389.1">
    <property type="nucleotide sequence ID" value="NZ_CZQA01000011.1"/>
</dbReference>
<feature type="transmembrane region" description="Helical" evidence="1">
    <location>
        <begin position="93"/>
        <end position="115"/>
    </location>
</feature>